<evidence type="ECO:0000256" key="2">
    <source>
        <dbReference type="ARBA" id="ARBA00004496"/>
    </source>
</evidence>
<keyword evidence="5" id="KW-0539">Nucleus</keyword>
<dbReference type="SUPFAM" id="SSF48371">
    <property type="entry name" value="ARM repeat"/>
    <property type="match status" value="1"/>
</dbReference>
<evidence type="ECO:0000313" key="8">
    <source>
        <dbReference type="Proteomes" id="UP000750711"/>
    </source>
</evidence>
<dbReference type="EMBL" id="JAGHQM010000064">
    <property type="protein sequence ID" value="KAH0565741.1"/>
    <property type="molecule type" value="Genomic_DNA"/>
</dbReference>
<reference evidence="7" key="1">
    <citation type="submission" date="2021-03" db="EMBL/GenBank/DDBJ databases">
        <title>Comparative genomics and phylogenomic investigation of the class Geoglossomycetes provide insights into ecological specialization and systematics.</title>
        <authorList>
            <person name="Melie T."/>
            <person name="Pirro S."/>
            <person name="Miller A.N."/>
            <person name="Quandt A."/>
        </authorList>
    </citation>
    <scope>NUCLEOTIDE SEQUENCE</scope>
    <source>
        <strain evidence="7">CAQ_001_2017</strain>
    </source>
</reference>
<protein>
    <recommendedName>
        <fullName evidence="9">Armadillo repeat-containing protein 8</fullName>
    </recommendedName>
</protein>
<comment type="caution">
    <text evidence="7">The sequence shown here is derived from an EMBL/GenBank/DDBJ whole genome shotgun (WGS) entry which is preliminary data.</text>
</comment>
<dbReference type="GO" id="GO:0034657">
    <property type="term" value="C:GID complex"/>
    <property type="evidence" value="ECO:0007669"/>
    <property type="project" value="TreeGrafter"/>
</dbReference>
<accession>A0A9P8RT89</accession>
<keyword evidence="4" id="KW-0677">Repeat</keyword>
<dbReference type="InterPro" id="IPR038739">
    <property type="entry name" value="ARMC8/Vid28"/>
</dbReference>
<dbReference type="PANTHER" id="PTHR15651:SF7">
    <property type="entry name" value="ARMADILLO REPEAT-CONTAINING PROTEIN 8"/>
    <property type="match status" value="1"/>
</dbReference>
<sequence>MDAGVLKLICEHAHSPNPKLRLNAVWALKHLVFSAENKVKVSCLEELGPGWLIQLICDDTEDTALGASDDSEEGEGATEVSTDMGGSYMSIDPEVSQELFGADDEVEQDGLNMADDGSSITRSRVDYVLDEKDSEFKRSHRGRQAVPLTLNARLAALKDAETNPLKRARQDDIAVQEQGLDFIRNLICGQGSTEMIDTLFKGLGEDRVFDILASKLRPRVVNAYGRGKRNSPAAEPRVIQPQVEIVVAVCFIVVHIAASKPQHRQLLISQTELLKLLSSLSEHPNKNVRAAVAWSVINLTWVDDEADQISCRKRAIELGKLGFLAKLEKMEQDPELDVRERCKTALYQMKTILH</sequence>
<evidence type="ECO:0000256" key="6">
    <source>
        <dbReference type="SAM" id="MobiDB-lite"/>
    </source>
</evidence>
<dbReference type="GO" id="GO:0043161">
    <property type="term" value="P:proteasome-mediated ubiquitin-dependent protein catabolic process"/>
    <property type="evidence" value="ECO:0007669"/>
    <property type="project" value="TreeGrafter"/>
</dbReference>
<evidence type="ECO:0000313" key="7">
    <source>
        <dbReference type="EMBL" id="KAH0565741.1"/>
    </source>
</evidence>
<dbReference type="InterPro" id="IPR011989">
    <property type="entry name" value="ARM-like"/>
</dbReference>
<organism evidence="7 8">
    <name type="scientific">Trichoglossum hirsutum</name>
    <dbReference type="NCBI Taxonomy" id="265104"/>
    <lineage>
        <taxon>Eukaryota</taxon>
        <taxon>Fungi</taxon>
        <taxon>Dikarya</taxon>
        <taxon>Ascomycota</taxon>
        <taxon>Pezizomycotina</taxon>
        <taxon>Geoglossomycetes</taxon>
        <taxon>Geoglossales</taxon>
        <taxon>Geoglossaceae</taxon>
        <taxon>Trichoglossum</taxon>
    </lineage>
</organism>
<dbReference type="Gene3D" id="1.25.10.10">
    <property type="entry name" value="Leucine-rich Repeat Variant"/>
    <property type="match status" value="2"/>
</dbReference>
<gene>
    <name evidence="7" type="ORF">GP486_000864</name>
</gene>
<feature type="region of interest" description="Disordered" evidence="6">
    <location>
        <begin position="64"/>
        <end position="88"/>
    </location>
</feature>
<evidence type="ECO:0000256" key="1">
    <source>
        <dbReference type="ARBA" id="ARBA00004123"/>
    </source>
</evidence>
<dbReference type="GO" id="GO:0005737">
    <property type="term" value="C:cytoplasm"/>
    <property type="evidence" value="ECO:0007669"/>
    <property type="project" value="UniProtKB-SubCell"/>
</dbReference>
<evidence type="ECO:0000256" key="3">
    <source>
        <dbReference type="ARBA" id="ARBA00022490"/>
    </source>
</evidence>
<keyword evidence="3" id="KW-0963">Cytoplasm</keyword>
<dbReference type="PANTHER" id="PTHR15651">
    <property type="entry name" value="ARMADILLO REPEAT-CONTAINING PROTEIN 8"/>
    <property type="match status" value="1"/>
</dbReference>
<dbReference type="AlphaFoldDB" id="A0A9P8RT89"/>
<proteinExistence type="predicted"/>
<evidence type="ECO:0000256" key="5">
    <source>
        <dbReference type="ARBA" id="ARBA00023242"/>
    </source>
</evidence>
<name>A0A9P8RT89_9PEZI</name>
<dbReference type="InterPro" id="IPR016024">
    <property type="entry name" value="ARM-type_fold"/>
</dbReference>
<keyword evidence="8" id="KW-1185">Reference proteome</keyword>
<evidence type="ECO:0008006" key="9">
    <source>
        <dbReference type="Google" id="ProtNLM"/>
    </source>
</evidence>
<comment type="subcellular location">
    <subcellularLocation>
        <location evidence="2">Cytoplasm</location>
    </subcellularLocation>
    <subcellularLocation>
        <location evidence="1">Nucleus</location>
    </subcellularLocation>
</comment>
<dbReference type="GO" id="GO:0005634">
    <property type="term" value="C:nucleus"/>
    <property type="evidence" value="ECO:0007669"/>
    <property type="project" value="UniProtKB-SubCell"/>
</dbReference>
<evidence type="ECO:0000256" key="4">
    <source>
        <dbReference type="ARBA" id="ARBA00022737"/>
    </source>
</evidence>
<dbReference type="Proteomes" id="UP000750711">
    <property type="component" value="Unassembled WGS sequence"/>
</dbReference>